<evidence type="ECO:0008006" key="6">
    <source>
        <dbReference type="Google" id="ProtNLM"/>
    </source>
</evidence>
<evidence type="ECO:0000256" key="2">
    <source>
        <dbReference type="ARBA" id="ARBA00022723"/>
    </source>
</evidence>
<dbReference type="FunFam" id="3.40.50.1980:FF:000001">
    <property type="entry name" value="Histidinol dehydrogenase"/>
    <property type="match status" value="1"/>
</dbReference>
<evidence type="ECO:0000256" key="1">
    <source>
        <dbReference type="ARBA" id="ARBA00001947"/>
    </source>
</evidence>
<keyword evidence="3" id="KW-0862">Zinc</keyword>
<keyword evidence="2" id="KW-0479">Metal-binding</keyword>
<feature type="non-terminal residue" evidence="5">
    <location>
        <position position="356"/>
    </location>
</feature>
<dbReference type="SUPFAM" id="SSF53720">
    <property type="entry name" value="ALDH-like"/>
    <property type="match status" value="1"/>
</dbReference>
<dbReference type="GO" id="GO:0004399">
    <property type="term" value="F:histidinol dehydrogenase activity"/>
    <property type="evidence" value="ECO:0007669"/>
    <property type="project" value="UniProtKB-ARBA"/>
</dbReference>
<dbReference type="NCBIfam" id="TIGR00069">
    <property type="entry name" value="hisD"/>
    <property type="match status" value="1"/>
</dbReference>
<keyword evidence="4" id="KW-0560">Oxidoreductase</keyword>
<dbReference type="InterPro" id="IPR012131">
    <property type="entry name" value="Hstdl_DH"/>
</dbReference>
<dbReference type="PANTHER" id="PTHR21256">
    <property type="entry name" value="HISTIDINOL DEHYDROGENASE HDH"/>
    <property type="match status" value="1"/>
</dbReference>
<dbReference type="InterPro" id="IPR001692">
    <property type="entry name" value="Histidinol_DH_CS"/>
</dbReference>
<name>A0A382MTV4_9ZZZZ</name>
<dbReference type="GO" id="GO:0000105">
    <property type="term" value="P:L-histidine biosynthetic process"/>
    <property type="evidence" value="ECO:0007669"/>
    <property type="project" value="TreeGrafter"/>
</dbReference>
<protein>
    <recommendedName>
        <fullName evidence="6">Histidinol dehydrogenase</fullName>
    </recommendedName>
</protein>
<organism evidence="5">
    <name type="scientific">marine metagenome</name>
    <dbReference type="NCBI Taxonomy" id="408172"/>
    <lineage>
        <taxon>unclassified sequences</taxon>
        <taxon>metagenomes</taxon>
        <taxon>ecological metagenomes</taxon>
    </lineage>
</organism>
<reference evidence="5" key="1">
    <citation type="submission" date="2018-05" db="EMBL/GenBank/DDBJ databases">
        <authorList>
            <person name="Lanie J.A."/>
            <person name="Ng W.-L."/>
            <person name="Kazmierczak K.M."/>
            <person name="Andrzejewski T.M."/>
            <person name="Davidsen T.M."/>
            <person name="Wayne K.J."/>
            <person name="Tettelin H."/>
            <person name="Glass J.I."/>
            <person name="Rusch D."/>
            <person name="Podicherti R."/>
            <person name="Tsui H.-C.T."/>
            <person name="Winkler M.E."/>
        </authorList>
    </citation>
    <scope>NUCLEOTIDE SEQUENCE</scope>
</reference>
<dbReference type="Pfam" id="PF00815">
    <property type="entry name" value="Histidinol_dh"/>
    <property type="match status" value="1"/>
</dbReference>
<proteinExistence type="predicted"/>
<dbReference type="GO" id="GO:0005829">
    <property type="term" value="C:cytosol"/>
    <property type="evidence" value="ECO:0007669"/>
    <property type="project" value="TreeGrafter"/>
</dbReference>
<dbReference type="InterPro" id="IPR016161">
    <property type="entry name" value="Ald_DH/histidinol_DH"/>
</dbReference>
<accession>A0A382MTV4</accession>
<evidence type="ECO:0000313" key="5">
    <source>
        <dbReference type="EMBL" id="SVC51545.1"/>
    </source>
</evidence>
<dbReference type="PROSITE" id="PS00611">
    <property type="entry name" value="HISOL_DEHYDROGENASE"/>
    <property type="match status" value="1"/>
</dbReference>
<dbReference type="CDD" id="cd06572">
    <property type="entry name" value="Histidinol_dh"/>
    <property type="match status" value="1"/>
</dbReference>
<evidence type="ECO:0000256" key="3">
    <source>
        <dbReference type="ARBA" id="ARBA00022833"/>
    </source>
</evidence>
<dbReference type="Gene3D" id="3.40.50.1980">
    <property type="entry name" value="Nitrogenase molybdenum iron protein domain"/>
    <property type="match status" value="2"/>
</dbReference>
<comment type="cofactor">
    <cofactor evidence="1">
        <name>Zn(2+)</name>
        <dbReference type="ChEBI" id="CHEBI:29105"/>
    </cofactor>
</comment>
<evidence type="ECO:0000256" key="4">
    <source>
        <dbReference type="ARBA" id="ARBA00023002"/>
    </source>
</evidence>
<sequence length="356" mass="37992">MRIISSKNKRALRSILSRNQSTDNTRVRNVQRIVDDVRQHGDSAVRKYARRFDKLRGPIELSFDEIRDGAKATPPAVRKAIREAARHIRRVSVKQIPQSWRTTVVPGVTIEQRVTPLDRVGCYVPGGRYPLPSSLLMTTIPAKVAGVSEILVACPNPAPAVLAAAMEAKVTRLFKMGGAHAIGAFAYGTKTVPAVDKIVGPGSAYVSAAKAYVAADCPIDFYAGPTEIVIVSRNGNPDWIASDLIAQAEHDPEARAILVTPNRPLATAVRTALTKQLKEHPAAIPSIDTHGVAIVTETVNEAIDLGNAISPEHAVTDTRAMANRLVKAGTVFVGPYAAQAAGDYATGSNHVLPTAG</sequence>
<dbReference type="Gene3D" id="1.20.5.1300">
    <property type="match status" value="1"/>
</dbReference>
<dbReference type="EMBL" id="UINC01095449">
    <property type="protein sequence ID" value="SVC51545.1"/>
    <property type="molecule type" value="Genomic_DNA"/>
</dbReference>
<dbReference type="AlphaFoldDB" id="A0A382MTV4"/>
<gene>
    <name evidence="5" type="ORF">METZ01_LOCUS304399</name>
</gene>
<dbReference type="GO" id="GO:0051287">
    <property type="term" value="F:NAD binding"/>
    <property type="evidence" value="ECO:0007669"/>
    <property type="project" value="InterPro"/>
</dbReference>
<dbReference type="PRINTS" id="PR00083">
    <property type="entry name" value="HOLDHDRGNASE"/>
</dbReference>
<dbReference type="GO" id="GO:0046872">
    <property type="term" value="F:metal ion binding"/>
    <property type="evidence" value="ECO:0007669"/>
    <property type="project" value="UniProtKB-KW"/>
</dbReference>
<dbReference type="PANTHER" id="PTHR21256:SF2">
    <property type="entry name" value="HISTIDINE BIOSYNTHESIS TRIFUNCTIONAL PROTEIN"/>
    <property type="match status" value="1"/>
</dbReference>